<dbReference type="OrthoDB" id="6612291at2759"/>
<comment type="similarity">
    <text evidence="2 7">Belongs to the major facilitator superfamily. Sugar transporter (TC 2.A.1.1) family.</text>
</comment>
<keyword evidence="11" id="KW-1185">Reference proteome</keyword>
<keyword evidence="3 7" id="KW-0813">Transport</keyword>
<comment type="subcellular location">
    <subcellularLocation>
        <location evidence="1">Membrane</location>
        <topology evidence="1">Multi-pass membrane protein</topology>
    </subcellularLocation>
</comment>
<evidence type="ECO:0000256" key="1">
    <source>
        <dbReference type="ARBA" id="ARBA00004141"/>
    </source>
</evidence>
<feature type="transmembrane region" description="Helical" evidence="8">
    <location>
        <begin position="183"/>
        <end position="205"/>
    </location>
</feature>
<feature type="transmembrane region" description="Helical" evidence="8">
    <location>
        <begin position="336"/>
        <end position="356"/>
    </location>
</feature>
<dbReference type="InterPro" id="IPR050360">
    <property type="entry name" value="MFS_Sugar_Transporters"/>
</dbReference>
<dbReference type="Pfam" id="PF00083">
    <property type="entry name" value="Sugar_tr"/>
    <property type="match status" value="1"/>
</dbReference>
<feature type="transmembrane region" description="Helical" evidence="8">
    <location>
        <begin position="368"/>
        <end position="392"/>
    </location>
</feature>
<dbReference type="InterPro" id="IPR003663">
    <property type="entry name" value="Sugar/inositol_transpt"/>
</dbReference>
<name>A0A0D2CUJ4_9EURO</name>
<feature type="transmembrane region" description="Helical" evidence="8">
    <location>
        <begin position="404"/>
        <end position="427"/>
    </location>
</feature>
<evidence type="ECO:0000256" key="8">
    <source>
        <dbReference type="SAM" id="Phobius"/>
    </source>
</evidence>
<dbReference type="GO" id="GO:0016020">
    <property type="term" value="C:membrane"/>
    <property type="evidence" value="ECO:0007669"/>
    <property type="project" value="UniProtKB-SubCell"/>
</dbReference>
<dbReference type="InterPro" id="IPR036259">
    <property type="entry name" value="MFS_trans_sf"/>
</dbReference>
<evidence type="ECO:0000256" key="5">
    <source>
        <dbReference type="ARBA" id="ARBA00022989"/>
    </source>
</evidence>
<dbReference type="Gene3D" id="1.20.1250.20">
    <property type="entry name" value="MFS general substrate transporter like domains"/>
    <property type="match status" value="1"/>
</dbReference>
<dbReference type="EMBL" id="KN847040">
    <property type="protein sequence ID" value="KIW33510.1"/>
    <property type="molecule type" value="Genomic_DNA"/>
</dbReference>
<keyword evidence="4 8" id="KW-0812">Transmembrane</keyword>
<dbReference type="AlphaFoldDB" id="A0A0D2CUJ4"/>
<feature type="transmembrane region" description="Helical" evidence="8">
    <location>
        <begin position="151"/>
        <end position="171"/>
    </location>
</feature>
<feature type="domain" description="Major facilitator superfamily (MFS) profile" evidence="9">
    <location>
        <begin position="17"/>
        <end position="457"/>
    </location>
</feature>
<dbReference type="NCBIfam" id="TIGR00879">
    <property type="entry name" value="SP"/>
    <property type="match status" value="1"/>
</dbReference>
<dbReference type="GO" id="GO:0005351">
    <property type="term" value="F:carbohydrate:proton symporter activity"/>
    <property type="evidence" value="ECO:0007669"/>
    <property type="project" value="TreeGrafter"/>
</dbReference>
<proteinExistence type="inferred from homology"/>
<evidence type="ECO:0000313" key="10">
    <source>
        <dbReference type="EMBL" id="KIW33510.1"/>
    </source>
</evidence>
<dbReference type="InterPro" id="IPR020846">
    <property type="entry name" value="MFS_dom"/>
</dbReference>
<dbReference type="HOGENOM" id="CLU_001265_30_1_1"/>
<keyword evidence="5 8" id="KW-1133">Transmembrane helix</keyword>
<organism evidence="10 11">
    <name type="scientific">Cladophialophora immunda</name>
    <dbReference type="NCBI Taxonomy" id="569365"/>
    <lineage>
        <taxon>Eukaryota</taxon>
        <taxon>Fungi</taxon>
        <taxon>Dikarya</taxon>
        <taxon>Ascomycota</taxon>
        <taxon>Pezizomycotina</taxon>
        <taxon>Eurotiomycetes</taxon>
        <taxon>Chaetothyriomycetidae</taxon>
        <taxon>Chaetothyriales</taxon>
        <taxon>Herpotrichiellaceae</taxon>
        <taxon>Cladophialophora</taxon>
    </lineage>
</organism>
<evidence type="ECO:0000256" key="3">
    <source>
        <dbReference type="ARBA" id="ARBA00022448"/>
    </source>
</evidence>
<dbReference type="SUPFAM" id="SSF103473">
    <property type="entry name" value="MFS general substrate transporter"/>
    <property type="match status" value="1"/>
</dbReference>
<dbReference type="PANTHER" id="PTHR48022">
    <property type="entry name" value="PLASTIDIC GLUCOSE TRANSPORTER 4"/>
    <property type="match status" value="1"/>
</dbReference>
<dbReference type="VEuPathDB" id="FungiDB:PV07_00356"/>
<gene>
    <name evidence="10" type="ORF">PV07_00356</name>
</gene>
<protein>
    <recommendedName>
        <fullName evidence="9">Major facilitator superfamily (MFS) profile domain-containing protein</fullName>
    </recommendedName>
</protein>
<dbReference type="Proteomes" id="UP000054466">
    <property type="component" value="Unassembled WGS sequence"/>
</dbReference>
<reference evidence="10 11" key="1">
    <citation type="submission" date="2015-01" db="EMBL/GenBank/DDBJ databases">
        <title>The Genome Sequence of Cladophialophora immunda CBS83496.</title>
        <authorList>
            <consortium name="The Broad Institute Genomics Platform"/>
            <person name="Cuomo C."/>
            <person name="de Hoog S."/>
            <person name="Gorbushina A."/>
            <person name="Stielow B."/>
            <person name="Teixiera M."/>
            <person name="Abouelleil A."/>
            <person name="Chapman S.B."/>
            <person name="Priest M."/>
            <person name="Young S.K."/>
            <person name="Wortman J."/>
            <person name="Nusbaum C."/>
            <person name="Birren B."/>
        </authorList>
    </citation>
    <scope>NUCLEOTIDE SEQUENCE [LARGE SCALE GENOMIC DNA]</scope>
    <source>
        <strain evidence="10 11">CBS 83496</strain>
    </source>
</reference>
<evidence type="ECO:0000256" key="2">
    <source>
        <dbReference type="ARBA" id="ARBA00010992"/>
    </source>
</evidence>
<evidence type="ECO:0000259" key="9">
    <source>
        <dbReference type="PROSITE" id="PS50850"/>
    </source>
</evidence>
<dbReference type="RefSeq" id="XP_016253726.1">
    <property type="nucleotide sequence ID" value="XM_016386798.1"/>
</dbReference>
<keyword evidence="6 8" id="KW-0472">Membrane</keyword>
<dbReference type="InterPro" id="IPR005828">
    <property type="entry name" value="MFS_sugar_transport-like"/>
</dbReference>
<feature type="transmembrane region" description="Helical" evidence="8">
    <location>
        <begin position="12"/>
        <end position="30"/>
    </location>
</feature>
<evidence type="ECO:0000256" key="7">
    <source>
        <dbReference type="RuleBase" id="RU003346"/>
    </source>
</evidence>
<dbReference type="PANTHER" id="PTHR48022:SF2">
    <property type="entry name" value="PLASTIDIC GLUCOSE TRANSPORTER 4"/>
    <property type="match status" value="1"/>
</dbReference>
<evidence type="ECO:0000256" key="4">
    <source>
        <dbReference type="ARBA" id="ARBA00022692"/>
    </source>
</evidence>
<sequence>MKILSTWRQLTPYLIFNCCVFLSGALMFGIDTGSFGSLQALPSFLDRFGILNDKGNHVLPPTRKALMNSLPWIGKIVGCFIVERLIELAGYKKSMYAVGLVQIVGIIVELTAKNWVQFTVGRIIAYLAVGLVENVVPAYNAEISPAAARGLLSGSIMLLTGLGNLWGAGMSRAYATDSSQKGWIIPTAMQLVPAVTFLVLLPFTVESPRWLILKGRKQAAKKALDKIRSRHDVDNGATAAEVDTIELMIEESRATERASWPDIFRGNYLRRTWICATLFVIQQSNGNQFVQSYAPTFYVQQGLGSMSFTYAIVGQALSVVGCICGLILFDIIGRRPLFIFGSAVACFLLYLASGLGSIHNPNQSESNTLIACFMIVPAFTKISGSNCAYITGAEIGGLRMRKKIMAFATAVDVLASFLVTFVTPYLLPGMGSSIGWIFGSVACFAVVWGALFFPELKGRSLEEVDELFAAKLKAWQFSKYQSHGAGRFLATIENDGVVPEGVDGQHVEILRADTKVVCKSGAMTQDAS</sequence>
<feature type="transmembrane region" description="Helical" evidence="8">
    <location>
        <begin position="308"/>
        <end position="329"/>
    </location>
</feature>
<accession>A0A0D2CUJ4</accession>
<dbReference type="PROSITE" id="PS50850">
    <property type="entry name" value="MFS"/>
    <property type="match status" value="1"/>
</dbReference>
<feature type="transmembrane region" description="Helical" evidence="8">
    <location>
        <begin position="94"/>
        <end position="112"/>
    </location>
</feature>
<feature type="transmembrane region" description="Helical" evidence="8">
    <location>
        <begin position="119"/>
        <end position="139"/>
    </location>
</feature>
<feature type="transmembrane region" description="Helical" evidence="8">
    <location>
        <begin position="433"/>
        <end position="453"/>
    </location>
</feature>
<evidence type="ECO:0000256" key="6">
    <source>
        <dbReference type="ARBA" id="ARBA00023136"/>
    </source>
</evidence>
<dbReference type="GeneID" id="27339550"/>
<evidence type="ECO:0000313" key="11">
    <source>
        <dbReference type="Proteomes" id="UP000054466"/>
    </source>
</evidence>